<dbReference type="OrthoDB" id="64915at2759"/>
<proteinExistence type="inferred from homology"/>
<dbReference type="SUPFAM" id="SSF55347">
    <property type="entry name" value="Glyceraldehyde-3-phosphate dehydrogenase-like, C-terminal domain"/>
    <property type="match status" value="1"/>
</dbReference>
<dbReference type="EMBL" id="BEZZ01000032">
    <property type="protein sequence ID" value="GCC23536.1"/>
    <property type="molecule type" value="Genomic_DNA"/>
</dbReference>
<dbReference type="Pfam" id="PF22725">
    <property type="entry name" value="GFO_IDH_MocA_C3"/>
    <property type="match status" value="1"/>
</dbReference>
<accession>A0A401RZG9</accession>
<protein>
    <recommendedName>
        <fullName evidence="7">Gfo/Idh/MocA-like oxidoreductase C-terminal domain-containing protein</fullName>
    </recommendedName>
</protein>
<dbReference type="GO" id="GO:0016491">
    <property type="term" value="F:oxidoreductase activity"/>
    <property type="evidence" value="ECO:0007669"/>
    <property type="project" value="UniProtKB-KW"/>
</dbReference>
<dbReference type="GO" id="GO:0005737">
    <property type="term" value="C:cytoplasm"/>
    <property type="evidence" value="ECO:0007669"/>
    <property type="project" value="TreeGrafter"/>
</dbReference>
<dbReference type="PANTHER" id="PTHR42840:SF3">
    <property type="entry name" value="BINDING ROSSMANN FOLD OXIDOREDUCTASE, PUTATIVE (AFU_ORTHOLOGUE AFUA_2G10240)-RELATED"/>
    <property type="match status" value="1"/>
</dbReference>
<keyword evidence="6" id="KW-1185">Reference proteome</keyword>
<organism evidence="5 6">
    <name type="scientific">Chiloscyllium punctatum</name>
    <name type="common">Brownbanded bambooshark</name>
    <name type="synonym">Hemiscyllium punctatum</name>
    <dbReference type="NCBI Taxonomy" id="137246"/>
    <lineage>
        <taxon>Eukaryota</taxon>
        <taxon>Metazoa</taxon>
        <taxon>Chordata</taxon>
        <taxon>Craniata</taxon>
        <taxon>Vertebrata</taxon>
        <taxon>Chondrichthyes</taxon>
        <taxon>Elasmobranchii</taxon>
        <taxon>Galeomorphii</taxon>
        <taxon>Galeoidea</taxon>
        <taxon>Orectolobiformes</taxon>
        <taxon>Hemiscylliidae</taxon>
        <taxon>Chiloscyllium</taxon>
    </lineage>
</organism>
<evidence type="ECO:0000256" key="1">
    <source>
        <dbReference type="ARBA" id="ARBA00010928"/>
    </source>
</evidence>
<feature type="domain" description="GFO/IDH/MocA-like oxidoreductase" evidence="4">
    <location>
        <begin position="349"/>
        <end position="467"/>
    </location>
</feature>
<evidence type="ECO:0000259" key="4">
    <source>
        <dbReference type="Pfam" id="PF22725"/>
    </source>
</evidence>
<dbReference type="Gene3D" id="3.40.50.720">
    <property type="entry name" value="NAD(P)-binding Rossmann-like Domain"/>
    <property type="match status" value="1"/>
</dbReference>
<comment type="caution">
    <text evidence="5">The sequence shown here is derived from an EMBL/GenBank/DDBJ whole genome shotgun (WGS) entry which is preliminary data.</text>
</comment>
<dbReference type="PANTHER" id="PTHR42840">
    <property type="entry name" value="NAD(P)-BINDING ROSSMANN-FOLD SUPERFAMILY PROTEIN-RELATED"/>
    <property type="match status" value="1"/>
</dbReference>
<name>A0A401RZG9_CHIPU</name>
<gene>
    <name evidence="5" type="ORF">chiPu_0001933</name>
</gene>
<evidence type="ECO:0000313" key="6">
    <source>
        <dbReference type="Proteomes" id="UP000287033"/>
    </source>
</evidence>
<dbReference type="STRING" id="137246.A0A401RZG9"/>
<keyword evidence="2" id="KW-0560">Oxidoreductase</keyword>
<dbReference type="InterPro" id="IPR055170">
    <property type="entry name" value="GFO_IDH_MocA-like_dom"/>
</dbReference>
<dbReference type="Proteomes" id="UP000287033">
    <property type="component" value="Unassembled WGS sequence"/>
</dbReference>
<comment type="similarity">
    <text evidence="1">Belongs to the Gfo/Idh/MocA family.</text>
</comment>
<dbReference type="GO" id="GO:0000166">
    <property type="term" value="F:nucleotide binding"/>
    <property type="evidence" value="ECO:0007669"/>
    <property type="project" value="InterPro"/>
</dbReference>
<dbReference type="AlphaFoldDB" id="A0A401RZG9"/>
<dbReference type="GO" id="GO:0006740">
    <property type="term" value="P:NADPH regeneration"/>
    <property type="evidence" value="ECO:0007669"/>
    <property type="project" value="TreeGrafter"/>
</dbReference>
<evidence type="ECO:0000259" key="3">
    <source>
        <dbReference type="Pfam" id="PF01408"/>
    </source>
</evidence>
<reference evidence="5 6" key="1">
    <citation type="journal article" date="2018" name="Nat. Ecol. Evol.">
        <title>Shark genomes provide insights into elasmobranch evolution and the origin of vertebrates.</title>
        <authorList>
            <person name="Hara Y"/>
            <person name="Yamaguchi K"/>
            <person name="Onimaru K"/>
            <person name="Kadota M"/>
            <person name="Koyanagi M"/>
            <person name="Keeley SD"/>
            <person name="Tatsumi K"/>
            <person name="Tanaka K"/>
            <person name="Motone F"/>
            <person name="Kageyama Y"/>
            <person name="Nozu R"/>
            <person name="Adachi N"/>
            <person name="Nishimura O"/>
            <person name="Nakagawa R"/>
            <person name="Tanegashima C"/>
            <person name="Kiyatake I"/>
            <person name="Matsumoto R"/>
            <person name="Murakumo K"/>
            <person name="Nishida K"/>
            <person name="Terakita A"/>
            <person name="Kuratani S"/>
            <person name="Sato K"/>
            <person name="Hyodo S Kuraku.S."/>
        </authorList>
    </citation>
    <scope>NUCLEOTIDE SEQUENCE [LARGE SCALE GENOMIC DNA]</scope>
</reference>
<evidence type="ECO:0000313" key="5">
    <source>
        <dbReference type="EMBL" id="GCC23536.1"/>
    </source>
</evidence>
<evidence type="ECO:0008006" key="7">
    <source>
        <dbReference type="Google" id="ProtNLM"/>
    </source>
</evidence>
<feature type="domain" description="Gfo/Idh/MocA-like oxidoreductase N-terminal" evidence="3">
    <location>
        <begin position="270"/>
        <end position="333"/>
    </location>
</feature>
<evidence type="ECO:0000256" key="2">
    <source>
        <dbReference type="ARBA" id="ARBA00023002"/>
    </source>
</evidence>
<sequence length="559" mass="61710">MGRKKKSLHDYAAEFCDLSVKRHVVEQKEGGERDLVEILYCKSCEIPMSARRDRILEHLASARHYRNKRLEKHTSARLHATTLLMSPPVDFAAGMSVLDQSVLPQSSSFVFQPNPCSTSFSNNVSSPVSHHQNMISFRTSVSNSTTNTVTIRHDMSTLNSPSRSSPLYNGFQVLGHSQSSRPSGQRHILPEASNNVAPNMAMGRYGNGGLMGSRIGLALFGACSGNRALFKSIEEESDCCLLYIVEDCIQDLECAFSTDILANTRVLRGQDAEIVLNDERVSGIIICSLAEEGSEIVLDALRAGKGVFCEKLLSLDKQMAESCFDEAARCGQPLVCGLYKRFDPAVQFLYKKVHNKALGRIQRIVSVSRTFPSPSLSYIKKAGGIFYDGVVHDLDTICWLLGENAPDTIFSLGHAFCQDIAALKDADTVSVSMKFASGAIVTLDVSQHCTRSIDQRLEVHGSEGTLRMDNQSALGITEQGTPRPVCSQLHYDRYKDAYRDLVKHFLKTLKGKEEPFITKENFLWTIQVAAAAEQSWRNGSAVDLRNEALDGTVIKTEVP</sequence>
<dbReference type="InterPro" id="IPR000683">
    <property type="entry name" value="Gfo/Idh/MocA-like_OxRdtase_N"/>
</dbReference>
<dbReference type="InterPro" id="IPR036291">
    <property type="entry name" value="NAD(P)-bd_dom_sf"/>
</dbReference>
<dbReference type="Pfam" id="PF01408">
    <property type="entry name" value="GFO_IDH_MocA"/>
    <property type="match status" value="1"/>
</dbReference>
<dbReference type="Gene3D" id="3.30.360.10">
    <property type="entry name" value="Dihydrodipicolinate Reductase, domain 2"/>
    <property type="match status" value="1"/>
</dbReference>
<dbReference type="SUPFAM" id="SSF51735">
    <property type="entry name" value="NAD(P)-binding Rossmann-fold domains"/>
    <property type="match status" value="1"/>
</dbReference>
<dbReference type="OMA" id="CKSCELP"/>